<protein>
    <recommendedName>
        <fullName evidence="1">F-box domain-containing protein</fullName>
    </recommendedName>
</protein>
<dbReference type="InterPro" id="IPR001810">
    <property type="entry name" value="F-box_dom"/>
</dbReference>
<dbReference type="SUPFAM" id="SSF81383">
    <property type="entry name" value="F-box domain"/>
    <property type="match status" value="1"/>
</dbReference>
<dbReference type="SMART" id="SM00256">
    <property type="entry name" value="FBOX"/>
    <property type="match status" value="1"/>
</dbReference>
<dbReference type="Pfam" id="PF07734">
    <property type="entry name" value="FBA_1"/>
    <property type="match status" value="1"/>
</dbReference>
<dbReference type="NCBIfam" id="TIGR01640">
    <property type="entry name" value="F_box_assoc_1"/>
    <property type="match status" value="1"/>
</dbReference>
<evidence type="ECO:0000313" key="3">
    <source>
        <dbReference type="Proteomes" id="UP001454036"/>
    </source>
</evidence>
<dbReference type="InterPro" id="IPR036047">
    <property type="entry name" value="F-box-like_dom_sf"/>
</dbReference>
<dbReference type="CDD" id="cd22157">
    <property type="entry name" value="F-box_AtFBW1-like"/>
    <property type="match status" value="1"/>
</dbReference>
<keyword evidence="3" id="KW-1185">Reference proteome</keyword>
<sequence>MRMSQPNFVCDLPADVITEILCRLPIKTIVQCKCVCKNWQSLLLDSEFAKLHLSRSPSSIIINHLHSSVPDDNDIFSIIDLEHGYLCFDPVMKFDYTSINTEVFLLGSSNGLLLLNSIYDDSLLICNPIMREYISLPRAEGVPRHFNRVAAYGFGYCSSNGMYKVVKIDQEQSIDSETWAVTRCSVYSPGERGWRSVECLGLWFASGSVGVQLADKLHWFIFDPKGRDLICSFDLNRESFQPLPPPPTLSTNTVATLGVIRECLCLSNTTPDYVLELWVMKEYGAKESWTKELVINRPDYWLPYVLIYPITVLRDGEILFLCSNHTLFSAHHEKKMIKVFDDDIFQNDFEAMVHVPSFLSLNNFEVEVKTF</sequence>
<dbReference type="InterPro" id="IPR006527">
    <property type="entry name" value="F-box-assoc_dom_typ1"/>
</dbReference>
<dbReference type="PROSITE" id="PS50181">
    <property type="entry name" value="FBOX"/>
    <property type="match status" value="1"/>
</dbReference>
<dbReference type="PANTHER" id="PTHR31672">
    <property type="entry name" value="BNACNNG10540D PROTEIN"/>
    <property type="match status" value="1"/>
</dbReference>
<dbReference type="InterPro" id="IPR050796">
    <property type="entry name" value="SCF_F-box_component"/>
</dbReference>
<comment type="caution">
    <text evidence="2">The sequence shown here is derived from an EMBL/GenBank/DDBJ whole genome shotgun (WGS) entry which is preliminary data.</text>
</comment>
<dbReference type="Pfam" id="PF00646">
    <property type="entry name" value="F-box"/>
    <property type="match status" value="1"/>
</dbReference>
<dbReference type="InterPro" id="IPR017451">
    <property type="entry name" value="F-box-assoc_interact_dom"/>
</dbReference>
<dbReference type="EMBL" id="BAABME010010679">
    <property type="protein sequence ID" value="GAA0180941.1"/>
    <property type="molecule type" value="Genomic_DNA"/>
</dbReference>
<evidence type="ECO:0000313" key="2">
    <source>
        <dbReference type="EMBL" id="GAA0180941.1"/>
    </source>
</evidence>
<gene>
    <name evidence="2" type="ORF">LIER_30176</name>
</gene>
<dbReference type="AlphaFoldDB" id="A0AAV3RLV5"/>
<evidence type="ECO:0000259" key="1">
    <source>
        <dbReference type="PROSITE" id="PS50181"/>
    </source>
</evidence>
<accession>A0AAV3RLV5</accession>
<dbReference type="Proteomes" id="UP001454036">
    <property type="component" value="Unassembled WGS sequence"/>
</dbReference>
<dbReference type="PANTHER" id="PTHR31672:SF13">
    <property type="entry name" value="F-BOX PROTEIN CPR30-LIKE"/>
    <property type="match status" value="1"/>
</dbReference>
<name>A0AAV3RLV5_LITER</name>
<dbReference type="Gene3D" id="1.20.1280.50">
    <property type="match status" value="1"/>
</dbReference>
<proteinExistence type="predicted"/>
<reference evidence="2 3" key="1">
    <citation type="submission" date="2024-01" db="EMBL/GenBank/DDBJ databases">
        <title>The complete chloroplast genome sequence of Lithospermum erythrorhizon: insights into the phylogenetic relationship among Boraginaceae species and the maternal lineages of purple gromwells.</title>
        <authorList>
            <person name="Okada T."/>
            <person name="Watanabe K."/>
        </authorList>
    </citation>
    <scope>NUCLEOTIDE SEQUENCE [LARGE SCALE GENOMIC DNA]</scope>
</reference>
<feature type="domain" description="F-box" evidence="1">
    <location>
        <begin position="6"/>
        <end position="51"/>
    </location>
</feature>
<organism evidence="2 3">
    <name type="scientific">Lithospermum erythrorhizon</name>
    <name type="common">Purple gromwell</name>
    <name type="synonym">Lithospermum officinale var. erythrorhizon</name>
    <dbReference type="NCBI Taxonomy" id="34254"/>
    <lineage>
        <taxon>Eukaryota</taxon>
        <taxon>Viridiplantae</taxon>
        <taxon>Streptophyta</taxon>
        <taxon>Embryophyta</taxon>
        <taxon>Tracheophyta</taxon>
        <taxon>Spermatophyta</taxon>
        <taxon>Magnoliopsida</taxon>
        <taxon>eudicotyledons</taxon>
        <taxon>Gunneridae</taxon>
        <taxon>Pentapetalae</taxon>
        <taxon>asterids</taxon>
        <taxon>lamiids</taxon>
        <taxon>Boraginales</taxon>
        <taxon>Boraginaceae</taxon>
        <taxon>Boraginoideae</taxon>
        <taxon>Lithospermeae</taxon>
        <taxon>Lithospermum</taxon>
    </lineage>
</organism>